<dbReference type="InterPro" id="IPR020056">
    <property type="entry name" value="Rbsml_bL25/Gln-tRNA_synth_N"/>
</dbReference>
<evidence type="ECO:0000256" key="2">
    <source>
        <dbReference type="ARBA" id="ARBA00022884"/>
    </source>
</evidence>
<keyword evidence="3 5" id="KW-0689">Ribosomal protein</keyword>
<dbReference type="InterPro" id="IPR001021">
    <property type="entry name" value="Ribosomal_bL25_long"/>
</dbReference>
<reference evidence="8 9" key="1">
    <citation type="submission" date="2016-11" db="EMBL/GenBank/DDBJ databases">
        <authorList>
            <person name="Jaros S."/>
            <person name="Januszkiewicz K."/>
            <person name="Wedrychowicz H."/>
        </authorList>
    </citation>
    <scope>NUCLEOTIDE SEQUENCE [LARGE SCALE GENOMIC DNA]</scope>
    <source>
        <strain evidence="8 9">DSM 19557</strain>
    </source>
</reference>
<organism evidence="8 9">
    <name type="scientific">Thermocrinis minervae</name>
    <dbReference type="NCBI Taxonomy" id="381751"/>
    <lineage>
        <taxon>Bacteria</taxon>
        <taxon>Pseudomonadati</taxon>
        <taxon>Aquificota</taxon>
        <taxon>Aquificia</taxon>
        <taxon>Aquificales</taxon>
        <taxon>Aquificaceae</taxon>
        <taxon>Thermocrinis</taxon>
    </lineage>
</organism>
<dbReference type="GO" id="GO:0022625">
    <property type="term" value="C:cytosolic large ribosomal subunit"/>
    <property type="evidence" value="ECO:0007669"/>
    <property type="project" value="TreeGrafter"/>
</dbReference>
<name>A0A1M6SBH1_9AQUI</name>
<dbReference type="RefSeq" id="WP_079654089.1">
    <property type="nucleotide sequence ID" value="NZ_LT670846.1"/>
</dbReference>
<dbReference type="Gene3D" id="2.40.240.10">
    <property type="entry name" value="Ribosomal Protein L25, Chain P"/>
    <property type="match status" value="1"/>
</dbReference>
<comment type="function">
    <text evidence="5">This is one of the proteins that binds to the 5S RNA in the ribosome where it forms part of the central protuberance.</text>
</comment>
<dbReference type="CDD" id="cd00495">
    <property type="entry name" value="Ribosomal_L25_TL5_CTC"/>
    <property type="match status" value="1"/>
</dbReference>
<dbReference type="InterPro" id="IPR037121">
    <property type="entry name" value="Ribosomal_bL25_C"/>
</dbReference>
<feature type="domain" description="Large ribosomal subunit protein bL25 beta" evidence="7">
    <location>
        <begin position="98"/>
        <end position="180"/>
    </location>
</feature>
<dbReference type="Pfam" id="PF01386">
    <property type="entry name" value="Ribosomal_L25p"/>
    <property type="match status" value="1"/>
</dbReference>
<dbReference type="EMBL" id="LT670846">
    <property type="protein sequence ID" value="SHK42103.1"/>
    <property type="molecule type" value="Genomic_DNA"/>
</dbReference>
<dbReference type="HAMAP" id="MF_01334">
    <property type="entry name" value="Ribosomal_bL25_CTC"/>
    <property type="match status" value="1"/>
</dbReference>
<dbReference type="GO" id="GO:0006412">
    <property type="term" value="P:translation"/>
    <property type="evidence" value="ECO:0007669"/>
    <property type="project" value="UniProtKB-UniRule"/>
</dbReference>
<evidence type="ECO:0000313" key="9">
    <source>
        <dbReference type="Proteomes" id="UP000189810"/>
    </source>
</evidence>
<protein>
    <recommendedName>
        <fullName evidence="5">Large ribosomal subunit protein bL25</fullName>
    </recommendedName>
    <alternativeName>
        <fullName evidence="5">General stress protein CTC</fullName>
    </alternativeName>
</protein>
<dbReference type="Pfam" id="PF14693">
    <property type="entry name" value="Ribosomal_TL5_C"/>
    <property type="match status" value="1"/>
</dbReference>
<evidence type="ECO:0000313" key="8">
    <source>
        <dbReference type="EMBL" id="SHK42103.1"/>
    </source>
</evidence>
<comment type="similarity">
    <text evidence="5">Belongs to the bacterial ribosomal protein bL25 family. CTC subfamily.</text>
</comment>
<keyword evidence="1 5" id="KW-0699">rRNA-binding</keyword>
<evidence type="ECO:0000256" key="3">
    <source>
        <dbReference type="ARBA" id="ARBA00022980"/>
    </source>
</evidence>
<keyword evidence="2 5" id="KW-0694">RNA-binding</keyword>
<gene>
    <name evidence="5" type="primary">rplY</name>
    <name evidence="5" type="synonym">ctc</name>
    <name evidence="8" type="ORF">SAMN05444391_0963</name>
</gene>
<proteinExistence type="inferred from homology"/>
<dbReference type="NCBIfam" id="TIGR00731">
    <property type="entry name" value="bL25_bact_ctc"/>
    <property type="match status" value="1"/>
</dbReference>
<dbReference type="NCBIfam" id="NF004140">
    <property type="entry name" value="PRK05618.4-3"/>
    <property type="match status" value="1"/>
</dbReference>
<comment type="subunit">
    <text evidence="5">Part of the 50S ribosomal subunit; part of the 5S rRNA/L5/L18/L25 subcomplex. Contacts the 5S rRNA. Binds to the 5S rRNA independently of L5 and L18.</text>
</comment>
<keyword evidence="9" id="KW-1185">Reference proteome</keyword>
<dbReference type="GO" id="GO:0008097">
    <property type="term" value="F:5S rRNA binding"/>
    <property type="evidence" value="ECO:0007669"/>
    <property type="project" value="InterPro"/>
</dbReference>
<dbReference type="InterPro" id="IPR011035">
    <property type="entry name" value="Ribosomal_bL25/Gln-tRNA_synth"/>
</dbReference>
<dbReference type="PANTHER" id="PTHR33284">
    <property type="entry name" value="RIBOSOMAL PROTEIN L25/GLN-TRNA SYNTHETASE, ANTI-CODON-BINDING DOMAIN-CONTAINING PROTEIN"/>
    <property type="match status" value="1"/>
</dbReference>
<dbReference type="AlphaFoldDB" id="A0A1M6SBH1"/>
<evidence type="ECO:0000256" key="5">
    <source>
        <dbReference type="HAMAP-Rule" id="MF_01334"/>
    </source>
</evidence>
<dbReference type="STRING" id="381751.SAMN05444391_0963"/>
<sequence length="193" mass="21353">MRRVRVKLMPRMLGKKSELKRMRAQGYVPVEIYGKGVENLHAYMSIKDLLSLPHGETFLIEAEIDGEKRLCILKDIQTGWLGDDPQHVDLMDLSHVKEIEVEVPLEFVGTPEGVGLGGTFEVLMHTITLRAPIDKLPEKIVVDVSGMGLGAVLHVRDIPVPEGCVVMDSPEETVAVVLEPEEETTTTEETATS</sequence>
<dbReference type="InterPro" id="IPR020930">
    <property type="entry name" value="Ribosomal_uL5_bac-type"/>
</dbReference>
<feature type="domain" description="Large ribosomal subunit protein bL25 L25" evidence="6">
    <location>
        <begin position="10"/>
        <end position="90"/>
    </location>
</feature>
<dbReference type="SUPFAM" id="SSF50715">
    <property type="entry name" value="Ribosomal protein L25-like"/>
    <property type="match status" value="1"/>
</dbReference>
<dbReference type="GO" id="GO:0003735">
    <property type="term" value="F:structural constituent of ribosome"/>
    <property type="evidence" value="ECO:0007669"/>
    <property type="project" value="InterPro"/>
</dbReference>
<accession>A0A1M6SBH1</accession>
<dbReference type="OrthoDB" id="9790002at2"/>
<dbReference type="InterPro" id="IPR029751">
    <property type="entry name" value="Ribosomal_L25_dom"/>
</dbReference>
<dbReference type="Gene3D" id="2.170.120.20">
    <property type="entry name" value="Ribosomal protein L25, beta domain"/>
    <property type="match status" value="1"/>
</dbReference>
<dbReference type="InterPro" id="IPR020057">
    <property type="entry name" value="Ribosomal_bL25_b-dom"/>
</dbReference>
<evidence type="ECO:0000259" key="6">
    <source>
        <dbReference type="Pfam" id="PF01386"/>
    </source>
</evidence>
<dbReference type="PANTHER" id="PTHR33284:SF1">
    <property type="entry name" value="RIBOSOMAL PROTEIN L25_GLN-TRNA SYNTHETASE, ANTI-CODON-BINDING DOMAIN-CONTAINING PROTEIN"/>
    <property type="match status" value="1"/>
</dbReference>
<keyword evidence="4 5" id="KW-0687">Ribonucleoprotein</keyword>
<dbReference type="Proteomes" id="UP000189810">
    <property type="component" value="Chromosome I"/>
</dbReference>
<evidence type="ECO:0000259" key="7">
    <source>
        <dbReference type="Pfam" id="PF14693"/>
    </source>
</evidence>
<evidence type="ECO:0000256" key="4">
    <source>
        <dbReference type="ARBA" id="ARBA00023274"/>
    </source>
</evidence>
<evidence type="ECO:0000256" key="1">
    <source>
        <dbReference type="ARBA" id="ARBA00022730"/>
    </source>
</evidence>